<dbReference type="EMBL" id="JAWPEI010000007">
    <property type="protein sequence ID" value="KAK4721627.1"/>
    <property type="molecule type" value="Genomic_DNA"/>
</dbReference>
<dbReference type="GO" id="GO:0004523">
    <property type="term" value="F:RNA-DNA hybrid ribonuclease activity"/>
    <property type="evidence" value="ECO:0007669"/>
    <property type="project" value="InterPro"/>
</dbReference>
<name>A0AAV9L7D9_9SOLN</name>
<dbReference type="InterPro" id="IPR012337">
    <property type="entry name" value="RNaseH-like_sf"/>
</dbReference>
<dbReference type="InterPro" id="IPR044730">
    <property type="entry name" value="RNase_H-like_dom_plant"/>
</dbReference>
<dbReference type="InterPro" id="IPR053151">
    <property type="entry name" value="RNase_H-like"/>
</dbReference>
<feature type="domain" description="RNase H type-1" evidence="1">
    <location>
        <begin position="5"/>
        <end position="82"/>
    </location>
</feature>
<keyword evidence="3" id="KW-1185">Reference proteome</keyword>
<proteinExistence type="predicted"/>
<organism evidence="2 3">
    <name type="scientific">Solanum pinnatisectum</name>
    <name type="common">tansyleaf nightshade</name>
    <dbReference type="NCBI Taxonomy" id="50273"/>
    <lineage>
        <taxon>Eukaryota</taxon>
        <taxon>Viridiplantae</taxon>
        <taxon>Streptophyta</taxon>
        <taxon>Embryophyta</taxon>
        <taxon>Tracheophyta</taxon>
        <taxon>Spermatophyta</taxon>
        <taxon>Magnoliopsida</taxon>
        <taxon>eudicotyledons</taxon>
        <taxon>Gunneridae</taxon>
        <taxon>Pentapetalae</taxon>
        <taxon>asterids</taxon>
        <taxon>lamiids</taxon>
        <taxon>Solanales</taxon>
        <taxon>Solanaceae</taxon>
        <taxon>Solanoideae</taxon>
        <taxon>Solaneae</taxon>
        <taxon>Solanum</taxon>
    </lineage>
</organism>
<sequence>MKCNTDGASRGNLRRCSYGFCLRNRDVDLIYSHGEEIHEGTNIEAEAIAIKETLAHCVTVGITHICLETDSLVLIKVVTKVWKVPWNIAITVKDT</sequence>
<dbReference type="InterPro" id="IPR002156">
    <property type="entry name" value="RNaseH_domain"/>
</dbReference>
<dbReference type="Pfam" id="PF00075">
    <property type="entry name" value="RNase_H"/>
    <property type="match status" value="1"/>
</dbReference>
<evidence type="ECO:0000259" key="1">
    <source>
        <dbReference type="Pfam" id="PF00075"/>
    </source>
</evidence>
<reference evidence="2 3" key="1">
    <citation type="submission" date="2023-10" db="EMBL/GenBank/DDBJ databases">
        <title>Genome-Wide Identification Analysis in wild type Solanum Pinnatisectum Reveals Some Genes Defensing Phytophthora Infestans.</title>
        <authorList>
            <person name="Sun C."/>
        </authorList>
    </citation>
    <scope>NUCLEOTIDE SEQUENCE [LARGE SCALE GENOMIC DNA]</scope>
    <source>
        <strain evidence="2">LQN</strain>
        <tissue evidence="2">Leaf</tissue>
    </source>
</reference>
<dbReference type="InterPro" id="IPR036397">
    <property type="entry name" value="RNaseH_sf"/>
</dbReference>
<gene>
    <name evidence="2" type="ORF">R3W88_011860</name>
</gene>
<dbReference type="PANTHER" id="PTHR47723:SF24">
    <property type="entry name" value="RNASE H TYPE-1 DOMAIN-CONTAINING PROTEIN"/>
    <property type="match status" value="1"/>
</dbReference>
<evidence type="ECO:0000313" key="2">
    <source>
        <dbReference type="EMBL" id="KAK4721627.1"/>
    </source>
</evidence>
<dbReference type="GO" id="GO:0003676">
    <property type="term" value="F:nucleic acid binding"/>
    <property type="evidence" value="ECO:0007669"/>
    <property type="project" value="InterPro"/>
</dbReference>
<accession>A0AAV9L7D9</accession>
<dbReference type="PANTHER" id="PTHR47723">
    <property type="entry name" value="OS05G0353850 PROTEIN"/>
    <property type="match status" value="1"/>
</dbReference>
<dbReference type="Gene3D" id="3.30.420.10">
    <property type="entry name" value="Ribonuclease H-like superfamily/Ribonuclease H"/>
    <property type="match status" value="1"/>
</dbReference>
<protein>
    <recommendedName>
        <fullName evidence="1">RNase H type-1 domain-containing protein</fullName>
    </recommendedName>
</protein>
<dbReference type="AlphaFoldDB" id="A0AAV9L7D9"/>
<comment type="caution">
    <text evidence="2">The sequence shown here is derived from an EMBL/GenBank/DDBJ whole genome shotgun (WGS) entry which is preliminary data.</text>
</comment>
<dbReference type="CDD" id="cd06222">
    <property type="entry name" value="RNase_H_like"/>
    <property type="match status" value="1"/>
</dbReference>
<dbReference type="SUPFAM" id="SSF53098">
    <property type="entry name" value="Ribonuclease H-like"/>
    <property type="match status" value="1"/>
</dbReference>
<evidence type="ECO:0000313" key="3">
    <source>
        <dbReference type="Proteomes" id="UP001311915"/>
    </source>
</evidence>
<dbReference type="Proteomes" id="UP001311915">
    <property type="component" value="Unassembled WGS sequence"/>
</dbReference>